<evidence type="ECO:0000256" key="1">
    <source>
        <dbReference type="SAM" id="MobiDB-lite"/>
    </source>
</evidence>
<reference evidence="2" key="1">
    <citation type="submission" date="2023-11" db="EMBL/GenBank/DDBJ databases">
        <title>Genome assemblies of two species of porcelain crab, Petrolisthes cinctipes and Petrolisthes manimaculis (Anomura: Porcellanidae).</title>
        <authorList>
            <person name="Angst P."/>
        </authorList>
    </citation>
    <scope>NUCLEOTIDE SEQUENCE</scope>
    <source>
        <strain evidence="2">PB745_02</strain>
        <tissue evidence="2">Gill</tissue>
    </source>
</reference>
<dbReference type="AlphaFoldDB" id="A0AAE1U2T7"/>
<proteinExistence type="predicted"/>
<evidence type="ECO:0000313" key="2">
    <source>
        <dbReference type="EMBL" id="KAK4306441.1"/>
    </source>
</evidence>
<feature type="compositionally biased region" description="Basic and acidic residues" evidence="1">
    <location>
        <begin position="38"/>
        <end position="50"/>
    </location>
</feature>
<feature type="compositionally biased region" description="Polar residues" evidence="1">
    <location>
        <begin position="73"/>
        <end position="94"/>
    </location>
</feature>
<keyword evidence="3" id="KW-1185">Reference proteome</keyword>
<comment type="caution">
    <text evidence="2">The sequence shown here is derived from an EMBL/GenBank/DDBJ whole genome shotgun (WGS) entry which is preliminary data.</text>
</comment>
<sequence>MDKECYAELLSKLKNIMERITQQIQSLMDQIENLQKKIDVSSQSEKKDITGDDNNSNIGIKIYRTPPQKREPSSSFQETSQTPSPSLHPVTTTAEALAANNDIPVPENWTP</sequence>
<dbReference type="Proteomes" id="UP001292094">
    <property type="component" value="Unassembled WGS sequence"/>
</dbReference>
<gene>
    <name evidence="2" type="ORF">Pmani_021737</name>
</gene>
<organism evidence="2 3">
    <name type="scientific">Petrolisthes manimaculis</name>
    <dbReference type="NCBI Taxonomy" id="1843537"/>
    <lineage>
        <taxon>Eukaryota</taxon>
        <taxon>Metazoa</taxon>
        <taxon>Ecdysozoa</taxon>
        <taxon>Arthropoda</taxon>
        <taxon>Crustacea</taxon>
        <taxon>Multicrustacea</taxon>
        <taxon>Malacostraca</taxon>
        <taxon>Eumalacostraca</taxon>
        <taxon>Eucarida</taxon>
        <taxon>Decapoda</taxon>
        <taxon>Pleocyemata</taxon>
        <taxon>Anomura</taxon>
        <taxon>Galatheoidea</taxon>
        <taxon>Porcellanidae</taxon>
        <taxon>Petrolisthes</taxon>
    </lineage>
</organism>
<feature type="region of interest" description="Disordered" evidence="1">
    <location>
        <begin position="38"/>
        <end position="111"/>
    </location>
</feature>
<protein>
    <submittedName>
        <fullName evidence="2">Uncharacterized protein</fullName>
    </submittedName>
</protein>
<name>A0AAE1U2T7_9EUCA</name>
<evidence type="ECO:0000313" key="3">
    <source>
        <dbReference type="Proteomes" id="UP001292094"/>
    </source>
</evidence>
<accession>A0AAE1U2T7</accession>
<dbReference type="EMBL" id="JAWZYT010002133">
    <property type="protein sequence ID" value="KAK4306441.1"/>
    <property type="molecule type" value="Genomic_DNA"/>
</dbReference>